<dbReference type="PANTHER" id="PTHR13182:SF8">
    <property type="entry name" value="CYTOPLASMIC 60S SUBUNIT BIOGENESIS FACTOR ZNF622"/>
    <property type="match status" value="1"/>
</dbReference>
<dbReference type="PANTHER" id="PTHR13182">
    <property type="entry name" value="ZINC FINGER PROTEIN 622"/>
    <property type="match status" value="1"/>
</dbReference>
<evidence type="ECO:0000256" key="2">
    <source>
        <dbReference type="ARBA" id="ARBA00022490"/>
    </source>
</evidence>
<dbReference type="InterPro" id="IPR036236">
    <property type="entry name" value="Znf_C2H2_sf"/>
</dbReference>
<dbReference type="GO" id="GO:0042273">
    <property type="term" value="P:ribosomal large subunit biogenesis"/>
    <property type="evidence" value="ECO:0007669"/>
    <property type="project" value="TreeGrafter"/>
</dbReference>
<keyword evidence="5" id="KW-0677">Repeat</keyword>
<evidence type="ECO:0000313" key="10">
    <source>
        <dbReference type="EMBL" id="CAD9238150.1"/>
    </source>
</evidence>
<evidence type="ECO:0000259" key="9">
    <source>
        <dbReference type="PROSITE" id="PS00028"/>
    </source>
</evidence>
<dbReference type="Pfam" id="PF12171">
    <property type="entry name" value="zf-C2H2_jaz"/>
    <property type="match status" value="1"/>
</dbReference>
<evidence type="ECO:0000256" key="6">
    <source>
        <dbReference type="ARBA" id="ARBA00022771"/>
    </source>
</evidence>
<comment type="subcellular location">
    <subcellularLocation>
        <location evidence="1">Cytoplasm</location>
    </subcellularLocation>
</comment>
<evidence type="ECO:0000256" key="8">
    <source>
        <dbReference type="ARBA" id="ARBA00034126"/>
    </source>
</evidence>
<dbReference type="SMART" id="SM00451">
    <property type="entry name" value="ZnF_U1"/>
    <property type="match status" value="3"/>
</dbReference>
<gene>
    <name evidence="10" type="ORF">CCAE0312_LOCUS10252</name>
</gene>
<protein>
    <recommendedName>
        <fullName evidence="9">C2H2-type domain-containing protein</fullName>
    </recommendedName>
</protein>
<dbReference type="AlphaFoldDB" id="A0A7S1TJN8"/>
<feature type="domain" description="C2H2-type" evidence="9">
    <location>
        <begin position="76"/>
        <end position="99"/>
    </location>
</feature>
<dbReference type="InterPro" id="IPR041661">
    <property type="entry name" value="ZN622/Rei1/Reh1_Znf-C2H2"/>
</dbReference>
<dbReference type="InterPro" id="IPR013087">
    <property type="entry name" value="Znf_C2H2_type"/>
</dbReference>
<evidence type="ECO:0000256" key="3">
    <source>
        <dbReference type="ARBA" id="ARBA00022517"/>
    </source>
</evidence>
<dbReference type="InterPro" id="IPR040025">
    <property type="entry name" value="Znf622/Rei1/Reh1"/>
</dbReference>
<dbReference type="PROSITE" id="PS00028">
    <property type="entry name" value="ZINC_FINGER_C2H2_1"/>
    <property type="match status" value="1"/>
</dbReference>
<evidence type="ECO:0000256" key="7">
    <source>
        <dbReference type="ARBA" id="ARBA00022833"/>
    </source>
</evidence>
<dbReference type="EMBL" id="HBGH01018443">
    <property type="protein sequence ID" value="CAD9238150.1"/>
    <property type="molecule type" value="Transcribed_RNA"/>
</dbReference>
<evidence type="ECO:0000256" key="5">
    <source>
        <dbReference type="ARBA" id="ARBA00022737"/>
    </source>
</evidence>
<dbReference type="GO" id="GO:0030687">
    <property type="term" value="C:preribosome, large subunit precursor"/>
    <property type="evidence" value="ECO:0007669"/>
    <property type="project" value="TreeGrafter"/>
</dbReference>
<dbReference type="GO" id="GO:0005737">
    <property type="term" value="C:cytoplasm"/>
    <property type="evidence" value="ECO:0007669"/>
    <property type="project" value="UniProtKB-SubCell"/>
</dbReference>
<evidence type="ECO:0000256" key="4">
    <source>
        <dbReference type="ARBA" id="ARBA00022723"/>
    </source>
</evidence>
<name>A0A7S1TJN8_9RHOD</name>
<sequence>MEVDIKNAMIRCMACMVYVDGENSRREHYRSDWHSANLRRKLTGLPPMSCGEFNSVALEKAQTEIAEDKGLVGKQCCILCSKTFSSVNAFHQHLRSQRHLKREVESGTLEAAAHEGWEADLIDERLETASPIPLGICVFCGTNFTAKDAHDEILEHMARIHGFFLPYIDCVVRLEDILLYLGDKVGVGYACVACTKPHSSVAAVRDHMNAKSHCRMASDEDAWCEEYMEFYNFEHYEGVVPQQASWVDVSEGPMVDPLIEGGGNTVEELMLPSGVAGHRSLNRYYKQRLHTSDSRAATILNKVDLAYRRILQNGSSEDFPQQIRAHPSKAILERVKSANLRLGQRAYYSRKSRVKPGISVLNSGYRP</sequence>
<dbReference type="SMART" id="SM00355">
    <property type="entry name" value="ZnF_C2H2"/>
    <property type="match status" value="3"/>
</dbReference>
<accession>A0A7S1TJN8</accession>
<keyword evidence="6" id="KW-0863">Zinc-finger</keyword>
<keyword evidence="4" id="KW-0479">Metal-binding</keyword>
<dbReference type="SUPFAM" id="SSF57667">
    <property type="entry name" value="beta-beta-alpha zinc fingers"/>
    <property type="match status" value="1"/>
</dbReference>
<dbReference type="InterPro" id="IPR003604">
    <property type="entry name" value="Matrin/U1-like-C_Znf_C2H2"/>
</dbReference>
<evidence type="ECO:0000256" key="1">
    <source>
        <dbReference type="ARBA" id="ARBA00004496"/>
    </source>
</evidence>
<dbReference type="InterPro" id="IPR022755">
    <property type="entry name" value="Znf_C2H2_jaz"/>
</dbReference>
<reference evidence="10" key="1">
    <citation type="submission" date="2021-01" db="EMBL/GenBank/DDBJ databases">
        <authorList>
            <person name="Corre E."/>
            <person name="Pelletier E."/>
            <person name="Niang G."/>
            <person name="Scheremetjew M."/>
            <person name="Finn R."/>
            <person name="Kale V."/>
            <person name="Holt S."/>
            <person name="Cochrane G."/>
            <person name="Meng A."/>
            <person name="Brown T."/>
            <person name="Cohen L."/>
        </authorList>
    </citation>
    <scope>NUCLEOTIDE SEQUENCE</scope>
    <source>
        <strain evidence="10">SAG 36.94</strain>
    </source>
</reference>
<keyword evidence="3" id="KW-0690">Ribosome biogenesis</keyword>
<dbReference type="Pfam" id="PF12756">
    <property type="entry name" value="zf-C2H2_2"/>
    <property type="match status" value="1"/>
</dbReference>
<dbReference type="GO" id="GO:0003676">
    <property type="term" value="F:nucleic acid binding"/>
    <property type="evidence" value="ECO:0007669"/>
    <property type="project" value="InterPro"/>
</dbReference>
<dbReference type="GO" id="GO:0008270">
    <property type="term" value="F:zinc ion binding"/>
    <property type="evidence" value="ECO:0007669"/>
    <property type="project" value="UniProtKB-KW"/>
</dbReference>
<dbReference type="Gene3D" id="3.30.160.60">
    <property type="entry name" value="Classic Zinc Finger"/>
    <property type="match status" value="1"/>
</dbReference>
<keyword evidence="2" id="KW-0963">Cytoplasm</keyword>
<keyword evidence="7" id="KW-0862">Zinc</keyword>
<proteinExistence type="inferred from homology"/>
<organism evidence="10">
    <name type="scientific">Compsopogon caeruleus</name>
    <dbReference type="NCBI Taxonomy" id="31354"/>
    <lineage>
        <taxon>Eukaryota</taxon>
        <taxon>Rhodophyta</taxon>
        <taxon>Compsopogonophyceae</taxon>
        <taxon>Compsopogonales</taxon>
        <taxon>Compsopogonaceae</taxon>
        <taxon>Compsopogon</taxon>
    </lineage>
</organism>
<comment type="similarity">
    <text evidence="8">Belongs to the REI1 family.</text>
</comment>